<evidence type="ECO:0000259" key="1">
    <source>
        <dbReference type="Pfam" id="PF04536"/>
    </source>
</evidence>
<sequence length="149" mass="16935">MPFFSRIPVDKKQIEAAISRLESLSSAELRVYIERKVPKASAQLSAMERALEVFDELEMHKTAAQNAVLIYVGYKNHLCAIVGDKGIHQFVDVAYWQLQCDLMIEQFKQKAYTQGIVDAIDRISDILSRHFPIQPNDVNELSNEVIING</sequence>
<dbReference type="InterPro" id="IPR007621">
    <property type="entry name" value="TPM_dom"/>
</dbReference>
<reference evidence="2 4" key="1">
    <citation type="submission" date="2016-11" db="EMBL/GenBank/DDBJ databases">
        <title>Simultaneous identification of Haemophilus influenzae and Haemophilus haemolyticus using TaqMan real-time PCR.</title>
        <authorList>
            <person name="Price E.P."/>
            <person name="Sarovich D.S."/>
            <person name="Harris T.M."/>
            <person name="Spargo J.C."/>
            <person name="Nosworthy E."/>
            <person name="Beissbarth J."/>
            <person name="Chang A.B."/>
            <person name="Smith-Vaughan H.C."/>
        </authorList>
    </citation>
    <scope>NUCLEOTIDE SEQUENCE [LARGE SCALE GENOMIC DNA]</scope>
    <source>
        <strain evidence="2 4">60884 B Hi-2</strain>
    </source>
</reference>
<gene>
    <name evidence="2" type="ORF">BSO15_02705</name>
    <name evidence="3" type="ORF">NCTC10672_01844</name>
</gene>
<evidence type="ECO:0000313" key="2">
    <source>
        <dbReference type="EMBL" id="OLV27476.1"/>
    </source>
</evidence>
<dbReference type="EMBL" id="MPJJ01000006">
    <property type="protein sequence ID" value="OLV27476.1"/>
    <property type="molecule type" value="Genomic_DNA"/>
</dbReference>
<dbReference type="PANTHER" id="PTHR30373:SF8">
    <property type="entry name" value="BLL7265 PROTEIN"/>
    <property type="match status" value="1"/>
</dbReference>
<dbReference type="Gene3D" id="3.10.310.50">
    <property type="match status" value="1"/>
</dbReference>
<dbReference type="Proteomes" id="UP000242412">
    <property type="component" value="Unassembled WGS sequence"/>
</dbReference>
<evidence type="ECO:0000313" key="5">
    <source>
        <dbReference type="Proteomes" id="UP000254186"/>
    </source>
</evidence>
<accession>A0A1R0EAW2</accession>
<evidence type="ECO:0000313" key="4">
    <source>
        <dbReference type="Proteomes" id="UP000242412"/>
    </source>
</evidence>
<proteinExistence type="predicted"/>
<dbReference type="EMBL" id="UGHY01000002">
    <property type="protein sequence ID" value="STP05870.1"/>
    <property type="molecule type" value="Genomic_DNA"/>
</dbReference>
<feature type="domain" description="TPM" evidence="1">
    <location>
        <begin position="10"/>
        <end position="125"/>
    </location>
</feature>
<name>A0A1R0EAW2_HAEPA</name>
<reference evidence="3 5" key="2">
    <citation type="submission" date="2018-06" db="EMBL/GenBank/DDBJ databases">
        <authorList>
            <consortium name="Pathogen Informatics"/>
            <person name="Doyle S."/>
        </authorList>
    </citation>
    <scope>NUCLEOTIDE SEQUENCE [LARGE SCALE GENOMIC DNA]</scope>
    <source>
        <strain evidence="3 5">NCTC10672</strain>
    </source>
</reference>
<organism evidence="3 5">
    <name type="scientific">Haemophilus parainfluenzae</name>
    <dbReference type="NCBI Taxonomy" id="729"/>
    <lineage>
        <taxon>Bacteria</taxon>
        <taxon>Pseudomonadati</taxon>
        <taxon>Pseudomonadota</taxon>
        <taxon>Gammaproteobacteria</taxon>
        <taxon>Pasteurellales</taxon>
        <taxon>Pasteurellaceae</taxon>
        <taxon>Haemophilus</taxon>
    </lineage>
</organism>
<dbReference type="Proteomes" id="UP000254186">
    <property type="component" value="Unassembled WGS sequence"/>
</dbReference>
<protein>
    <submittedName>
        <fullName evidence="3">Domain of uncharacterized function (DUF477)</fullName>
    </submittedName>
</protein>
<dbReference type="AlphaFoldDB" id="A0A1R0EAW2"/>
<evidence type="ECO:0000313" key="3">
    <source>
        <dbReference type="EMBL" id="STP05870.1"/>
    </source>
</evidence>
<dbReference type="PANTHER" id="PTHR30373">
    <property type="entry name" value="UPF0603 PROTEIN YGCG"/>
    <property type="match status" value="1"/>
</dbReference>
<dbReference type="Pfam" id="PF04536">
    <property type="entry name" value="TPM_phosphatase"/>
    <property type="match status" value="1"/>
</dbReference>
<dbReference type="RefSeq" id="WP_005698222.1">
    <property type="nucleotide sequence ID" value="NZ_JWCE01000001.1"/>
</dbReference>